<accession>A0AAP0LDG8</accession>
<dbReference type="Proteomes" id="UP001420932">
    <property type="component" value="Unassembled WGS sequence"/>
</dbReference>
<evidence type="ECO:0000313" key="1">
    <source>
        <dbReference type="EMBL" id="KAK9169056.1"/>
    </source>
</evidence>
<gene>
    <name evidence="1" type="ORF">Syun_001196</name>
</gene>
<proteinExistence type="predicted"/>
<evidence type="ECO:0000313" key="2">
    <source>
        <dbReference type="Proteomes" id="UP001420932"/>
    </source>
</evidence>
<comment type="caution">
    <text evidence="1">The sequence shown here is derived from an EMBL/GenBank/DDBJ whole genome shotgun (WGS) entry which is preliminary data.</text>
</comment>
<organism evidence="1 2">
    <name type="scientific">Stephania yunnanensis</name>
    <dbReference type="NCBI Taxonomy" id="152371"/>
    <lineage>
        <taxon>Eukaryota</taxon>
        <taxon>Viridiplantae</taxon>
        <taxon>Streptophyta</taxon>
        <taxon>Embryophyta</taxon>
        <taxon>Tracheophyta</taxon>
        <taxon>Spermatophyta</taxon>
        <taxon>Magnoliopsida</taxon>
        <taxon>Ranunculales</taxon>
        <taxon>Menispermaceae</taxon>
        <taxon>Menispermoideae</taxon>
        <taxon>Cissampelideae</taxon>
        <taxon>Stephania</taxon>
    </lineage>
</organism>
<dbReference type="AlphaFoldDB" id="A0AAP0LDG8"/>
<name>A0AAP0LDG8_9MAGN</name>
<dbReference type="EMBL" id="JBBNAF010000001">
    <property type="protein sequence ID" value="KAK9169056.1"/>
    <property type="molecule type" value="Genomic_DNA"/>
</dbReference>
<keyword evidence="2" id="KW-1185">Reference proteome</keyword>
<protein>
    <submittedName>
        <fullName evidence="1">Uncharacterized protein</fullName>
    </submittedName>
</protein>
<sequence length="140" mass="15725">MFFHVFTKNLTSSKITRRCQVPIVMSYLKVINVKISGDSRANKKVLLEGHVVDGNDKDSIAQLDIKVATERRAVVVDQCMVYGWCGNMGICSYNDLMSLCGFSLENFEFADPGDLRKGCRRKVDIKDCPSIATMLQLDHT</sequence>
<reference evidence="1 2" key="1">
    <citation type="submission" date="2024-01" db="EMBL/GenBank/DDBJ databases">
        <title>Genome assemblies of Stephania.</title>
        <authorList>
            <person name="Yang L."/>
        </authorList>
    </citation>
    <scope>NUCLEOTIDE SEQUENCE [LARGE SCALE GENOMIC DNA]</scope>
    <source>
        <strain evidence="1">YNDBR</strain>
        <tissue evidence="1">Leaf</tissue>
    </source>
</reference>